<feature type="domain" description="Peptidase C-terminal archaeal/bacterial" evidence="2">
    <location>
        <begin position="260"/>
        <end position="323"/>
    </location>
</feature>
<reference evidence="3" key="1">
    <citation type="submission" date="2012-03" db="EMBL/GenBank/DDBJ databases">
        <title>Functional metagenomics reveals considerable lignocellulase gene clusters in the gut microbiome of a wood-feeding higher termite.</title>
        <authorList>
            <person name="Liu N."/>
        </authorList>
    </citation>
    <scope>NUCLEOTIDE SEQUENCE</scope>
</reference>
<feature type="signal peptide" evidence="1">
    <location>
        <begin position="1"/>
        <end position="21"/>
    </location>
</feature>
<dbReference type="InterPro" id="IPR007280">
    <property type="entry name" value="Peptidase_C_arc/bac"/>
</dbReference>
<dbReference type="NCBIfam" id="NF038127">
    <property type="entry name" value="FDP_fam"/>
    <property type="match status" value="1"/>
</dbReference>
<dbReference type="Pfam" id="PF04151">
    <property type="entry name" value="PPC"/>
    <property type="match status" value="1"/>
</dbReference>
<sequence length="340" mass="37629">MYKKTVLFLFTVFFFSGILSAQNAQELSFGYPVSSTLRVGSEIWYNIRPPQTGFAKIETTGSTDTYMEVYDERQNLLIDDDDGGEGVNASLVVYLSAGRTYLIKVKGAVIGAAGPFSISANYISSPQITELRFGLARAGELSPGGSLWYSVKTTEKCILVVETTGDNFDAYMDAYDGDYAWIRGDDDGGSRNNARIELDAEAGQTFYFKVRSYDSGSGPFGIIANTEAFVEDQKNTERSGAVALRMGEEFPVSIRMPRESRWYSFEITRANTNFVIQTRGNMDTLLYLYDSNGNLLAQDDDSAILYNALISATLNPGTYYIEIKYVHLTTGRCTILAGIR</sequence>
<accession>A0A806KID8</accession>
<dbReference type="AlphaFoldDB" id="A0A806KID8"/>
<organism evidence="3">
    <name type="scientific">uncultured bacterium contig00042</name>
    <dbReference type="NCBI Taxonomy" id="1181529"/>
    <lineage>
        <taxon>Bacteria</taxon>
        <taxon>environmental samples</taxon>
    </lineage>
</organism>
<protein>
    <submittedName>
        <fullName evidence="3">Peptidase M4</fullName>
    </submittedName>
</protein>
<keyword evidence="1" id="KW-0732">Signal</keyword>
<evidence type="ECO:0000256" key="1">
    <source>
        <dbReference type="SAM" id="SignalP"/>
    </source>
</evidence>
<evidence type="ECO:0000259" key="2">
    <source>
        <dbReference type="Pfam" id="PF04151"/>
    </source>
</evidence>
<proteinExistence type="predicted"/>
<dbReference type="Gene3D" id="2.60.120.380">
    <property type="match status" value="3"/>
</dbReference>
<evidence type="ECO:0000313" key="3">
    <source>
        <dbReference type="EMBL" id="AGS52610.1"/>
    </source>
</evidence>
<dbReference type="EMBL" id="JQ844202">
    <property type="protein sequence ID" value="AGS52610.1"/>
    <property type="molecule type" value="Genomic_DNA"/>
</dbReference>
<feature type="chain" id="PRO_5032864999" evidence="1">
    <location>
        <begin position="22"/>
        <end position="340"/>
    </location>
</feature>
<name>A0A806KID8_9BACT</name>